<accession>A0ABN0WS03</accession>
<keyword evidence="1" id="KW-0238">DNA-binding</keyword>
<dbReference type="Proteomes" id="UP001500782">
    <property type="component" value="Unassembled WGS sequence"/>
</dbReference>
<gene>
    <name evidence="3" type="ORF">GCM10008967_39650</name>
</gene>
<dbReference type="SUPFAM" id="SSF47413">
    <property type="entry name" value="lambda repressor-like DNA-binding domains"/>
    <property type="match status" value="1"/>
</dbReference>
<dbReference type="SMART" id="SM00530">
    <property type="entry name" value="HTH_XRE"/>
    <property type="match status" value="1"/>
</dbReference>
<protein>
    <submittedName>
        <fullName evidence="3">Helix-turn-helix transcriptional regulator</fullName>
    </submittedName>
</protein>
<dbReference type="Gene3D" id="1.25.40.10">
    <property type="entry name" value="Tetratricopeptide repeat domain"/>
    <property type="match status" value="2"/>
</dbReference>
<dbReference type="PANTHER" id="PTHR46797">
    <property type="entry name" value="HTH-TYPE TRANSCRIPTIONAL REGULATOR"/>
    <property type="match status" value="1"/>
</dbReference>
<dbReference type="InterPro" id="IPR050807">
    <property type="entry name" value="TransReg_Diox_bact_type"/>
</dbReference>
<dbReference type="SUPFAM" id="SSF48452">
    <property type="entry name" value="TPR-like"/>
    <property type="match status" value="1"/>
</dbReference>
<organism evidence="3 4">
    <name type="scientific">Bacillus carboniphilus</name>
    <dbReference type="NCBI Taxonomy" id="86663"/>
    <lineage>
        <taxon>Bacteria</taxon>
        <taxon>Bacillati</taxon>
        <taxon>Bacillota</taxon>
        <taxon>Bacilli</taxon>
        <taxon>Bacillales</taxon>
        <taxon>Bacillaceae</taxon>
        <taxon>Bacillus</taxon>
    </lineage>
</organism>
<keyword evidence="4" id="KW-1185">Reference proteome</keyword>
<dbReference type="RefSeq" id="WP_343803195.1">
    <property type="nucleotide sequence ID" value="NZ_BAAADJ010000063.1"/>
</dbReference>
<reference evidence="3 4" key="1">
    <citation type="journal article" date="2019" name="Int. J. Syst. Evol. Microbiol.">
        <title>The Global Catalogue of Microorganisms (GCM) 10K type strain sequencing project: providing services to taxonomists for standard genome sequencing and annotation.</title>
        <authorList>
            <consortium name="The Broad Institute Genomics Platform"/>
            <consortium name="The Broad Institute Genome Sequencing Center for Infectious Disease"/>
            <person name="Wu L."/>
            <person name="Ma J."/>
        </authorList>
    </citation>
    <scope>NUCLEOTIDE SEQUENCE [LARGE SCALE GENOMIC DNA]</scope>
    <source>
        <strain evidence="3 4">JCM 9731</strain>
    </source>
</reference>
<evidence type="ECO:0000313" key="3">
    <source>
        <dbReference type="EMBL" id="GAA0345291.1"/>
    </source>
</evidence>
<comment type="caution">
    <text evidence="3">The sequence shown here is derived from an EMBL/GenBank/DDBJ whole genome shotgun (WGS) entry which is preliminary data.</text>
</comment>
<dbReference type="CDD" id="cd00093">
    <property type="entry name" value="HTH_XRE"/>
    <property type="match status" value="1"/>
</dbReference>
<dbReference type="Pfam" id="PF12844">
    <property type="entry name" value="HTH_19"/>
    <property type="match status" value="1"/>
</dbReference>
<evidence type="ECO:0000313" key="4">
    <source>
        <dbReference type="Proteomes" id="UP001500782"/>
    </source>
</evidence>
<sequence length="412" mass="47879">MLGERIRKIRKQKKLTLEALAGDELTKGMLSLIENNKANPSMESLSYIAGQLGVEVADLLGESSTTELRDVLEQAEKLVNNLNPGNENEHLYEEIRILIHPYIAKLSNGYESARLLEIYSRCLFNLKKEGWEELAEQASTRYEELNLTAKRASVGIFRAMARFVEHQYERALEIFKREREYIEAKQSVIDPITRLNLDYHEAVLHYSVGDSRSGIQVMERAIAFSKEQRIFYLISDLYRLSAAHAMMEKDEAEMEFYITKLRQYGEFAEDVDSILFCDLITLMFINNIQQNHEEALQLIEKHSDNPEMMDPHNYWIYLEKGKALYGLGRYQESLHWLEKVHIPSHLHFPIDLAIFYVMDAYKALCYNEIGEKEKAAELAQKAYNQFKPMPTSFLKEFTETTYQTVVGQRGQV</sequence>
<dbReference type="InterPro" id="IPR001387">
    <property type="entry name" value="Cro/C1-type_HTH"/>
</dbReference>
<dbReference type="PANTHER" id="PTHR46797:SF1">
    <property type="entry name" value="METHYLPHOSPHONATE SYNTHASE"/>
    <property type="match status" value="1"/>
</dbReference>
<name>A0ABN0WS03_9BACI</name>
<dbReference type="EMBL" id="BAAADJ010000063">
    <property type="protein sequence ID" value="GAA0345291.1"/>
    <property type="molecule type" value="Genomic_DNA"/>
</dbReference>
<evidence type="ECO:0000256" key="1">
    <source>
        <dbReference type="ARBA" id="ARBA00023125"/>
    </source>
</evidence>
<proteinExistence type="predicted"/>
<dbReference type="InterPro" id="IPR010982">
    <property type="entry name" value="Lambda_DNA-bd_dom_sf"/>
</dbReference>
<feature type="domain" description="HTH cro/C1-type" evidence="2">
    <location>
        <begin position="6"/>
        <end position="59"/>
    </location>
</feature>
<dbReference type="InterPro" id="IPR011990">
    <property type="entry name" value="TPR-like_helical_dom_sf"/>
</dbReference>
<dbReference type="PROSITE" id="PS50943">
    <property type="entry name" value="HTH_CROC1"/>
    <property type="match status" value="1"/>
</dbReference>
<evidence type="ECO:0000259" key="2">
    <source>
        <dbReference type="PROSITE" id="PS50943"/>
    </source>
</evidence>